<comment type="caution">
    <text evidence="2">The sequence shown here is derived from an EMBL/GenBank/DDBJ whole genome shotgun (WGS) entry which is preliminary data.</text>
</comment>
<accession>A0AAD7T5C1</accession>
<name>A0AAD7T5C1_9TELE</name>
<keyword evidence="3" id="KW-1185">Reference proteome</keyword>
<dbReference type="EMBL" id="JAINUG010000011">
    <property type="protein sequence ID" value="KAJ8414737.1"/>
    <property type="molecule type" value="Genomic_DNA"/>
</dbReference>
<evidence type="ECO:0000313" key="2">
    <source>
        <dbReference type="EMBL" id="KAJ8414737.1"/>
    </source>
</evidence>
<proteinExistence type="predicted"/>
<feature type="region of interest" description="Disordered" evidence="1">
    <location>
        <begin position="82"/>
        <end position="103"/>
    </location>
</feature>
<feature type="compositionally biased region" description="Polar residues" evidence="1">
    <location>
        <begin position="19"/>
        <end position="39"/>
    </location>
</feature>
<reference evidence="2" key="1">
    <citation type="journal article" date="2023" name="Science">
        <title>Genome structures resolve the early diversification of teleost fishes.</title>
        <authorList>
            <person name="Parey E."/>
            <person name="Louis A."/>
            <person name="Montfort J."/>
            <person name="Bouchez O."/>
            <person name="Roques C."/>
            <person name="Iampietro C."/>
            <person name="Lluch J."/>
            <person name="Castinel A."/>
            <person name="Donnadieu C."/>
            <person name="Desvignes T."/>
            <person name="Floi Bucao C."/>
            <person name="Jouanno E."/>
            <person name="Wen M."/>
            <person name="Mejri S."/>
            <person name="Dirks R."/>
            <person name="Jansen H."/>
            <person name="Henkel C."/>
            <person name="Chen W.J."/>
            <person name="Zahm M."/>
            <person name="Cabau C."/>
            <person name="Klopp C."/>
            <person name="Thompson A.W."/>
            <person name="Robinson-Rechavi M."/>
            <person name="Braasch I."/>
            <person name="Lecointre G."/>
            <person name="Bobe J."/>
            <person name="Postlethwait J.H."/>
            <person name="Berthelot C."/>
            <person name="Roest Crollius H."/>
            <person name="Guiguen Y."/>
        </authorList>
    </citation>
    <scope>NUCLEOTIDE SEQUENCE</scope>
    <source>
        <strain evidence="2">NC1722</strain>
    </source>
</reference>
<organism evidence="2 3">
    <name type="scientific">Aldrovandia affinis</name>
    <dbReference type="NCBI Taxonomy" id="143900"/>
    <lineage>
        <taxon>Eukaryota</taxon>
        <taxon>Metazoa</taxon>
        <taxon>Chordata</taxon>
        <taxon>Craniata</taxon>
        <taxon>Vertebrata</taxon>
        <taxon>Euteleostomi</taxon>
        <taxon>Actinopterygii</taxon>
        <taxon>Neopterygii</taxon>
        <taxon>Teleostei</taxon>
        <taxon>Notacanthiformes</taxon>
        <taxon>Halosauridae</taxon>
        <taxon>Aldrovandia</taxon>
    </lineage>
</organism>
<feature type="region of interest" description="Disordered" evidence="1">
    <location>
        <begin position="1"/>
        <end position="52"/>
    </location>
</feature>
<evidence type="ECO:0000313" key="3">
    <source>
        <dbReference type="Proteomes" id="UP001221898"/>
    </source>
</evidence>
<feature type="compositionally biased region" description="Basic and acidic residues" evidence="1">
    <location>
        <begin position="91"/>
        <end position="103"/>
    </location>
</feature>
<dbReference type="Proteomes" id="UP001221898">
    <property type="component" value="Unassembled WGS sequence"/>
</dbReference>
<gene>
    <name evidence="2" type="ORF">AAFF_G00022600</name>
</gene>
<evidence type="ECO:0000256" key="1">
    <source>
        <dbReference type="SAM" id="MobiDB-lite"/>
    </source>
</evidence>
<dbReference type="AlphaFoldDB" id="A0AAD7T5C1"/>
<sequence>MVPVSLAGSACHHEDGTRHQGTAQADKQHAQQACGSGQTLRPPLTARGATSQFGNGTVTCVWIRAEARRAGSMRAMAQIGGPCAPDLYRAAPERKGETASRAG</sequence>
<protein>
    <submittedName>
        <fullName evidence="2">Uncharacterized protein</fullName>
    </submittedName>
</protein>